<proteinExistence type="predicted"/>
<dbReference type="InterPro" id="IPR032808">
    <property type="entry name" value="DoxX"/>
</dbReference>
<dbReference type="GO" id="GO:0016020">
    <property type="term" value="C:membrane"/>
    <property type="evidence" value="ECO:0007669"/>
    <property type="project" value="UniProtKB-SubCell"/>
</dbReference>
<evidence type="ECO:0000256" key="2">
    <source>
        <dbReference type="ARBA" id="ARBA00022692"/>
    </source>
</evidence>
<reference evidence="7" key="2">
    <citation type="submission" date="2018-11" db="EMBL/GenBank/DDBJ databases">
        <title>Proposal to divide the Flavobacteriaceae and reorganize its genera based on Amino Acid Identity values calculated from whole genome sequences.</title>
        <authorList>
            <person name="Nicholson A.C."/>
            <person name="Gulvik C.A."/>
            <person name="Whitney A.M."/>
            <person name="Humrighouse B.W."/>
            <person name="Bell M."/>
            <person name="Holmens B."/>
            <person name="Steigerwalt A."/>
            <person name="Villarma A."/>
            <person name="Sheth M."/>
            <person name="Batra D."/>
            <person name="Pryor J."/>
            <person name="Bernardet J.-F."/>
            <person name="Hugo C."/>
            <person name="Kampfer P."/>
            <person name="Newman J."/>
            <person name="Mcquiston J.R."/>
        </authorList>
    </citation>
    <scope>NUCLEOTIDE SEQUENCE [LARGE SCALE GENOMIC DNA]</scope>
    <source>
        <strain evidence="7">H3056</strain>
    </source>
</reference>
<protein>
    <submittedName>
        <fullName evidence="6">DoxX family membrane protein</fullName>
    </submittedName>
</protein>
<feature type="transmembrane region" description="Helical" evidence="5">
    <location>
        <begin position="159"/>
        <end position="180"/>
    </location>
</feature>
<reference evidence="7" key="1">
    <citation type="submission" date="2018-11" db="EMBL/GenBank/DDBJ databases">
        <title>Proposal to divide the Flavobacteriaceae and reorganize its genera based on Amino Acid Identity values calculated from whole genome sequences.</title>
        <authorList>
            <person name="Nicholson A.C."/>
            <person name="Gulvik C.A."/>
            <person name="Whitney A.M."/>
            <person name="Humrighouse B.W."/>
            <person name="Bell M."/>
            <person name="Holmes B."/>
            <person name="Steigerwalt A."/>
            <person name="Villarma A."/>
            <person name="Sheth M."/>
            <person name="Batra D."/>
            <person name="Pryor J."/>
            <person name="Bernardet J.-F."/>
            <person name="Hugo C."/>
            <person name="Kampfer P."/>
            <person name="Newman J."/>
            <person name="Mcquiston J.R."/>
        </authorList>
    </citation>
    <scope>NUCLEOTIDE SEQUENCE [LARGE SCALE GENOMIC DNA]</scope>
    <source>
        <strain evidence="7">H3056</strain>
    </source>
</reference>
<dbReference type="AlphaFoldDB" id="A0A3N0WXN8"/>
<dbReference type="Pfam" id="PF07681">
    <property type="entry name" value="DoxX"/>
    <property type="match status" value="1"/>
</dbReference>
<comment type="caution">
    <text evidence="6">The sequence shown here is derived from an EMBL/GenBank/DDBJ whole genome shotgun (WGS) entry which is preliminary data.</text>
</comment>
<evidence type="ECO:0000256" key="1">
    <source>
        <dbReference type="ARBA" id="ARBA00004141"/>
    </source>
</evidence>
<dbReference type="Proteomes" id="UP000270224">
    <property type="component" value="Unassembled WGS sequence"/>
</dbReference>
<dbReference type="EMBL" id="RJUG01000002">
    <property type="protein sequence ID" value="ROI09743.1"/>
    <property type="molecule type" value="Genomic_DNA"/>
</dbReference>
<gene>
    <name evidence="6" type="ORF">EGI11_03000</name>
</gene>
<organism evidence="6 7">
    <name type="scientific">Kaistella daneshvariae</name>
    <dbReference type="NCBI Taxonomy" id="2487074"/>
    <lineage>
        <taxon>Bacteria</taxon>
        <taxon>Pseudomonadati</taxon>
        <taxon>Bacteroidota</taxon>
        <taxon>Flavobacteriia</taxon>
        <taxon>Flavobacteriales</taxon>
        <taxon>Weeksellaceae</taxon>
        <taxon>Chryseobacterium group</taxon>
        <taxon>Kaistella</taxon>
    </lineage>
</organism>
<evidence type="ECO:0000256" key="3">
    <source>
        <dbReference type="ARBA" id="ARBA00022989"/>
    </source>
</evidence>
<evidence type="ECO:0000313" key="7">
    <source>
        <dbReference type="Proteomes" id="UP000270224"/>
    </source>
</evidence>
<dbReference type="RefSeq" id="WP_123264997.1">
    <property type="nucleotide sequence ID" value="NZ_RJUG01000002.1"/>
</dbReference>
<feature type="transmembrane region" description="Helical" evidence="5">
    <location>
        <begin position="93"/>
        <end position="112"/>
    </location>
</feature>
<name>A0A3N0WXN8_9FLAO</name>
<evidence type="ECO:0000313" key="6">
    <source>
        <dbReference type="EMBL" id="ROI09743.1"/>
    </source>
</evidence>
<feature type="transmembrane region" description="Helical" evidence="5">
    <location>
        <begin position="118"/>
        <end position="138"/>
    </location>
</feature>
<sequence>MTLEKITKSISFDYFIIVIRFLLAIVFIQYGYSKLNEQQFGLTDEMLEKPLKDLDLMQIGWYLFDHQPFKYFIGISQIICGLMLLINRTVLIGALLFLPIAVNIIIIDLTIMPEAMGIAFAIRLGFYIFLDLLIFYRYKSQTLEAFKSLTKPVKLKFNHKLWTFVFIPLLAFFLEFATAIPKLIFGLVAEPEKTINGIKNLFHFLQQNF</sequence>
<dbReference type="OrthoDB" id="5524812at2"/>
<keyword evidence="2 5" id="KW-0812">Transmembrane</keyword>
<keyword evidence="4 5" id="KW-0472">Membrane</keyword>
<accession>A0A3N0WXN8</accession>
<evidence type="ECO:0000256" key="4">
    <source>
        <dbReference type="ARBA" id="ARBA00023136"/>
    </source>
</evidence>
<feature type="transmembrane region" description="Helical" evidence="5">
    <location>
        <begin position="12"/>
        <end position="32"/>
    </location>
</feature>
<keyword evidence="3 5" id="KW-1133">Transmembrane helix</keyword>
<comment type="subcellular location">
    <subcellularLocation>
        <location evidence="1">Membrane</location>
        <topology evidence="1">Multi-pass membrane protein</topology>
    </subcellularLocation>
</comment>
<evidence type="ECO:0000256" key="5">
    <source>
        <dbReference type="SAM" id="Phobius"/>
    </source>
</evidence>